<evidence type="ECO:0000259" key="2">
    <source>
        <dbReference type="Pfam" id="PF13463"/>
    </source>
</evidence>
<dbReference type="Gene3D" id="1.10.10.10">
    <property type="entry name" value="Winged helix-like DNA-binding domain superfamily/Winged helix DNA-binding domain"/>
    <property type="match status" value="1"/>
</dbReference>
<evidence type="ECO:0000313" key="3">
    <source>
        <dbReference type="EMBL" id="MBB2187312.1"/>
    </source>
</evidence>
<dbReference type="SUPFAM" id="SSF46785">
    <property type="entry name" value="Winged helix' DNA-binding domain"/>
    <property type="match status" value="1"/>
</dbReference>
<evidence type="ECO:0000313" key="4">
    <source>
        <dbReference type="Proteomes" id="UP000562982"/>
    </source>
</evidence>
<protein>
    <submittedName>
        <fullName evidence="3">Winged helix DNA-binding protein</fullName>
    </submittedName>
</protein>
<dbReference type="InterPro" id="IPR036390">
    <property type="entry name" value="WH_DNA-bd_sf"/>
</dbReference>
<name>A0A7W4JMD8_GLULI</name>
<dbReference type="Proteomes" id="UP000562982">
    <property type="component" value="Unassembled WGS sequence"/>
</dbReference>
<feature type="region of interest" description="Disordered" evidence="1">
    <location>
        <begin position="1"/>
        <end position="38"/>
    </location>
</feature>
<dbReference type="InterPro" id="IPR036388">
    <property type="entry name" value="WH-like_DNA-bd_sf"/>
</dbReference>
<feature type="compositionally biased region" description="Basic and acidic residues" evidence="1">
    <location>
        <begin position="8"/>
        <end position="33"/>
    </location>
</feature>
<dbReference type="AlphaFoldDB" id="A0A7W4JMD8"/>
<feature type="domain" description="HTH marR-type" evidence="2">
    <location>
        <begin position="88"/>
        <end position="153"/>
    </location>
</feature>
<sequence length="207" mass="22973">MEGQFGADGRESNVPKRLPEDSHGKKQAEDRSDLQATEATRSYIVSSSHLATPGSEDLSEFEFALTVVNHAFQRWVARGMTAAGLPELSPLDGLILHAVHHREREKSISDLLLTLNLSERHYLNYAMKKLDELGLITRRKQGKEVFVSATEKGRTACAEYARLRRFCLLELIPSDRKVAGVPISDLAKALRVLTGLYEQASRSAASL</sequence>
<dbReference type="Pfam" id="PF13463">
    <property type="entry name" value="HTH_27"/>
    <property type="match status" value="1"/>
</dbReference>
<dbReference type="OrthoDB" id="7504146at2"/>
<dbReference type="EMBL" id="JABEQI010000007">
    <property type="protein sequence ID" value="MBB2187312.1"/>
    <property type="molecule type" value="Genomic_DNA"/>
</dbReference>
<comment type="caution">
    <text evidence="3">The sequence shown here is derived from an EMBL/GenBank/DDBJ whole genome shotgun (WGS) entry which is preliminary data.</text>
</comment>
<dbReference type="InterPro" id="IPR000835">
    <property type="entry name" value="HTH_MarR-typ"/>
</dbReference>
<accession>A0A7W4JMD8</accession>
<dbReference type="GO" id="GO:0003677">
    <property type="term" value="F:DNA binding"/>
    <property type="evidence" value="ECO:0007669"/>
    <property type="project" value="UniProtKB-KW"/>
</dbReference>
<organism evidence="3 4">
    <name type="scientific">Gluconacetobacter liquefaciens</name>
    <name type="common">Acetobacter liquefaciens</name>
    <dbReference type="NCBI Taxonomy" id="89584"/>
    <lineage>
        <taxon>Bacteria</taxon>
        <taxon>Pseudomonadati</taxon>
        <taxon>Pseudomonadota</taxon>
        <taxon>Alphaproteobacteria</taxon>
        <taxon>Acetobacterales</taxon>
        <taxon>Acetobacteraceae</taxon>
        <taxon>Gluconacetobacter</taxon>
    </lineage>
</organism>
<keyword evidence="3" id="KW-0238">DNA-binding</keyword>
<reference evidence="3 4" key="1">
    <citation type="submission" date="2020-04" db="EMBL/GenBank/DDBJ databases">
        <title>Description of novel Gluconacetobacter.</title>
        <authorList>
            <person name="Sombolestani A."/>
        </authorList>
    </citation>
    <scope>NUCLEOTIDE SEQUENCE [LARGE SCALE GENOMIC DNA]</scope>
    <source>
        <strain evidence="3 4">LMG 1382</strain>
    </source>
</reference>
<evidence type="ECO:0000256" key="1">
    <source>
        <dbReference type="SAM" id="MobiDB-lite"/>
    </source>
</evidence>
<proteinExistence type="predicted"/>
<dbReference type="GO" id="GO:0003700">
    <property type="term" value="F:DNA-binding transcription factor activity"/>
    <property type="evidence" value="ECO:0007669"/>
    <property type="project" value="InterPro"/>
</dbReference>
<gene>
    <name evidence="3" type="ORF">HLH32_13170</name>
</gene>